<reference evidence="3" key="1">
    <citation type="journal article" date="2019" name="Int. J. Syst. Evol. Microbiol.">
        <title>The Global Catalogue of Microorganisms (GCM) 10K type strain sequencing project: providing services to taxonomists for standard genome sequencing and annotation.</title>
        <authorList>
            <consortium name="The Broad Institute Genomics Platform"/>
            <consortium name="The Broad Institute Genome Sequencing Center for Infectious Disease"/>
            <person name="Wu L."/>
            <person name="Ma J."/>
        </authorList>
    </citation>
    <scope>NUCLEOTIDE SEQUENCE [LARGE SCALE GENOMIC DNA]</scope>
    <source>
        <strain evidence="3">CCUG 59778</strain>
    </source>
</reference>
<accession>A0ABW0EIV1</accession>
<dbReference type="RefSeq" id="WP_378243147.1">
    <property type="nucleotide sequence ID" value="NZ_JBHSKF010000001.1"/>
</dbReference>
<dbReference type="EMBL" id="JBHSKF010000001">
    <property type="protein sequence ID" value="MFC5285839.1"/>
    <property type="molecule type" value="Genomic_DNA"/>
</dbReference>
<gene>
    <name evidence="2" type="ORF">ACFPM7_02140</name>
</gene>
<evidence type="ECO:0000256" key="1">
    <source>
        <dbReference type="SAM" id="MobiDB-lite"/>
    </source>
</evidence>
<name>A0ABW0EIV1_9PSEU</name>
<dbReference type="Proteomes" id="UP001596157">
    <property type="component" value="Unassembled WGS sequence"/>
</dbReference>
<keyword evidence="3" id="KW-1185">Reference proteome</keyword>
<sequence length="119" mass="13704">MPFPSFGRSRSDLKPVGESTGRHRTPVRDQADELLPDDELESYLAALAPDSDTETTATGRRFGTAEVHQLRLPLAANEKLRELAAYRHTSPMALAQEWIMQRLDWEARQQEHQQYQMQR</sequence>
<organism evidence="2 3">
    <name type="scientific">Actinokineospora guangxiensis</name>
    <dbReference type="NCBI Taxonomy" id="1490288"/>
    <lineage>
        <taxon>Bacteria</taxon>
        <taxon>Bacillati</taxon>
        <taxon>Actinomycetota</taxon>
        <taxon>Actinomycetes</taxon>
        <taxon>Pseudonocardiales</taxon>
        <taxon>Pseudonocardiaceae</taxon>
        <taxon>Actinokineospora</taxon>
    </lineage>
</organism>
<proteinExistence type="predicted"/>
<evidence type="ECO:0000313" key="2">
    <source>
        <dbReference type="EMBL" id="MFC5285839.1"/>
    </source>
</evidence>
<evidence type="ECO:0008006" key="4">
    <source>
        <dbReference type="Google" id="ProtNLM"/>
    </source>
</evidence>
<feature type="region of interest" description="Disordered" evidence="1">
    <location>
        <begin position="1"/>
        <end position="35"/>
    </location>
</feature>
<evidence type="ECO:0000313" key="3">
    <source>
        <dbReference type="Proteomes" id="UP001596157"/>
    </source>
</evidence>
<protein>
    <recommendedName>
        <fullName evidence="4">CopG antitoxin of type II toxin-antitoxin system</fullName>
    </recommendedName>
</protein>
<comment type="caution">
    <text evidence="2">The sequence shown here is derived from an EMBL/GenBank/DDBJ whole genome shotgun (WGS) entry which is preliminary data.</text>
</comment>